<organism evidence="1 2">
    <name type="scientific">Alloacidobacterium dinghuense</name>
    <dbReference type="NCBI Taxonomy" id="2763107"/>
    <lineage>
        <taxon>Bacteria</taxon>
        <taxon>Pseudomonadati</taxon>
        <taxon>Acidobacteriota</taxon>
        <taxon>Terriglobia</taxon>
        <taxon>Terriglobales</taxon>
        <taxon>Acidobacteriaceae</taxon>
        <taxon>Alloacidobacterium</taxon>
    </lineage>
</organism>
<proteinExistence type="predicted"/>
<evidence type="ECO:0000313" key="1">
    <source>
        <dbReference type="EMBL" id="QNI31573.1"/>
    </source>
</evidence>
<keyword evidence="1" id="KW-0808">Transferase</keyword>
<reference evidence="1 2" key="1">
    <citation type="submission" date="2020-08" db="EMBL/GenBank/DDBJ databases">
        <title>Edaphobacter telluris sp. nov. and Acidobacterium dinghuensis sp. nov., two acidobacteria isolated from forest soil.</title>
        <authorList>
            <person name="Fu J."/>
            <person name="Qiu L."/>
        </authorList>
    </citation>
    <scope>NUCLEOTIDE SEQUENCE [LARGE SCALE GENOMIC DNA]</scope>
    <source>
        <strain evidence="1">4Y35</strain>
    </source>
</reference>
<dbReference type="KEGG" id="adin:H7849_21270"/>
<dbReference type="SUPFAM" id="SSF53756">
    <property type="entry name" value="UDP-Glycosyltransferase/glycogen phosphorylase"/>
    <property type="match status" value="1"/>
</dbReference>
<evidence type="ECO:0000313" key="2">
    <source>
        <dbReference type="Proteomes" id="UP000515312"/>
    </source>
</evidence>
<dbReference type="AlphaFoldDB" id="A0A7G8BGA3"/>
<dbReference type="EMBL" id="CP060394">
    <property type="protein sequence ID" value="QNI31573.1"/>
    <property type="molecule type" value="Genomic_DNA"/>
</dbReference>
<sequence length="334" mass="37529">MKSVVIVTGSFPPDICGVGDYTNALVDALKEQLTTVRVFYRENWSWRMLLQYAHQIREMNAEIINVQYPTRGYGASIVPHILGLFTGRAKKVVTLHEFSQASIKGKAAMLLFFLFADWIIFTTDYERELACRVAPWVRRKSSTVNIASNIPMQGATKRDIDVVYFGHICRTKGLEEFGNVIEQLRDRRDLLRVQVIGQIMPGSEEYATGIIERFKALGIEVVLDRPADEVSTLLARARVALLPFPDGMSLRRGSALAAMGNGALLLTTWSFTEAALLEGKCLMARTASDLYRVLVDALDNYSSYDRVRISGQDLARSFSWERVLSAYIQTINSL</sequence>
<dbReference type="Proteomes" id="UP000515312">
    <property type="component" value="Chromosome"/>
</dbReference>
<accession>A0A7G8BGA3</accession>
<protein>
    <submittedName>
        <fullName evidence="1">Glycosyltransferase family 1 protein</fullName>
    </submittedName>
</protein>
<gene>
    <name evidence="1" type="ORF">H7849_21270</name>
</gene>
<dbReference type="Gene3D" id="3.40.50.2000">
    <property type="entry name" value="Glycogen Phosphorylase B"/>
    <property type="match status" value="2"/>
</dbReference>
<keyword evidence="2" id="KW-1185">Reference proteome</keyword>
<dbReference type="RefSeq" id="WP_186742328.1">
    <property type="nucleotide sequence ID" value="NZ_CP060394.1"/>
</dbReference>
<dbReference type="GO" id="GO:0016740">
    <property type="term" value="F:transferase activity"/>
    <property type="evidence" value="ECO:0007669"/>
    <property type="project" value="UniProtKB-KW"/>
</dbReference>
<name>A0A7G8BGA3_9BACT</name>